<organism evidence="1 2">
    <name type="scientific">Micrococcus flavus</name>
    <dbReference type="NCBI Taxonomy" id="384602"/>
    <lineage>
        <taxon>Bacteria</taxon>
        <taxon>Bacillati</taxon>
        <taxon>Actinomycetota</taxon>
        <taxon>Actinomycetes</taxon>
        <taxon>Micrococcales</taxon>
        <taxon>Micrococcaceae</taxon>
        <taxon>Micrococcus</taxon>
    </lineage>
</organism>
<evidence type="ECO:0000313" key="1">
    <source>
        <dbReference type="EMBL" id="MBB4883571.1"/>
    </source>
</evidence>
<name>A0A4Y8WWE3_9MICC</name>
<sequence>MTDTLPLAFPCRPSPAPHTPAERTGSARDRVLRAWVVALIPLLLVVPPGIALVLGLLERDLQAVTLGELALGACPAVCTAAALVASVAVHRTGRPERAAAWSWAVVALLAAAVLPAIVLLVTPLTQAHADAAIR</sequence>
<accession>A0A4Y8WWE3</accession>
<evidence type="ECO:0000313" key="2">
    <source>
        <dbReference type="Proteomes" id="UP000560081"/>
    </source>
</evidence>
<gene>
    <name evidence="1" type="ORF">BJ976_001922</name>
</gene>
<protein>
    <submittedName>
        <fullName evidence="1">Uncharacterized protein</fullName>
    </submittedName>
</protein>
<dbReference type="AlphaFoldDB" id="A0A4Y8WWE3"/>
<dbReference type="EMBL" id="JACHMC010000001">
    <property type="protein sequence ID" value="MBB4883571.1"/>
    <property type="molecule type" value="Genomic_DNA"/>
</dbReference>
<proteinExistence type="predicted"/>
<keyword evidence="2" id="KW-1185">Reference proteome</keyword>
<dbReference type="RefSeq" id="WP_135030730.1">
    <property type="nucleotide sequence ID" value="NZ_BMLA01000014.1"/>
</dbReference>
<comment type="caution">
    <text evidence="1">The sequence shown here is derived from an EMBL/GenBank/DDBJ whole genome shotgun (WGS) entry which is preliminary data.</text>
</comment>
<reference evidence="1 2" key="1">
    <citation type="submission" date="2020-08" db="EMBL/GenBank/DDBJ databases">
        <title>Sequencing the genomes of 1000 actinobacteria strains.</title>
        <authorList>
            <person name="Klenk H.-P."/>
        </authorList>
    </citation>
    <scope>NUCLEOTIDE SEQUENCE [LARGE SCALE GENOMIC DNA]</scope>
    <source>
        <strain evidence="1 2">DSM 19079</strain>
    </source>
</reference>
<dbReference type="Proteomes" id="UP000560081">
    <property type="component" value="Unassembled WGS sequence"/>
</dbReference>